<dbReference type="InterPro" id="IPR036188">
    <property type="entry name" value="FAD/NAD-bd_sf"/>
</dbReference>
<dbReference type="PANTHER" id="PTHR43539:SF91">
    <property type="entry name" value="FAD-DEPENDENT URATE HYDROXYLASE"/>
    <property type="match status" value="1"/>
</dbReference>
<name>C6C4Y2_MUSP7</name>
<dbReference type="AlphaFoldDB" id="C6C4Y2"/>
<evidence type="ECO:0000313" key="3">
    <source>
        <dbReference type="Proteomes" id="UP000002734"/>
    </source>
</evidence>
<organism evidence="2 3">
    <name type="scientific">Musicola paradisiaca (strain Ech703)</name>
    <name type="common">Dickeya paradisiaca</name>
    <name type="synonym">Dickeya dadantii</name>
    <dbReference type="NCBI Taxonomy" id="579405"/>
    <lineage>
        <taxon>Bacteria</taxon>
        <taxon>Pseudomonadati</taxon>
        <taxon>Pseudomonadota</taxon>
        <taxon>Gammaproteobacteria</taxon>
        <taxon>Enterobacterales</taxon>
        <taxon>Pectobacteriaceae</taxon>
        <taxon>Musicola</taxon>
    </lineage>
</organism>
<evidence type="ECO:0000256" key="1">
    <source>
        <dbReference type="ARBA" id="ARBA00023002"/>
    </source>
</evidence>
<dbReference type="SUPFAM" id="SSF51905">
    <property type="entry name" value="FAD/NAD(P)-binding domain"/>
    <property type="match status" value="1"/>
</dbReference>
<protein>
    <submittedName>
        <fullName evidence="2">FAD dependent oxidoreductase</fullName>
    </submittedName>
</protein>
<reference evidence="2" key="1">
    <citation type="submission" date="2009-06" db="EMBL/GenBank/DDBJ databases">
        <title>Complete sequence of Dickeya dadantii Ech703.</title>
        <authorList>
            <consortium name="US DOE Joint Genome Institute"/>
            <person name="Lucas S."/>
            <person name="Copeland A."/>
            <person name="Lapidus A."/>
            <person name="Glavina del Rio T."/>
            <person name="Dalin E."/>
            <person name="Tice H."/>
            <person name="Bruce D."/>
            <person name="Goodwin L."/>
            <person name="Pitluck S."/>
            <person name="Chertkov O."/>
            <person name="Brettin T."/>
            <person name="Detter J.C."/>
            <person name="Han C."/>
            <person name="Larimer F."/>
            <person name="Land M."/>
            <person name="Hauser L."/>
            <person name="Kyrpides N."/>
            <person name="Mikhailova N."/>
            <person name="Balakrishnan V."/>
            <person name="Glasner J."/>
            <person name="Perna N.T."/>
        </authorList>
    </citation>
    <scope>NUCLEOTIDE SEQUENCE [LARGE SCALE GENOMIC DNA]</scope>
    <source>
        <strain evidence="2">Ech703</strain>
    </source>
</reference>
<evidence type="ECO:0000313" key="2">
    <source>
        <dbReference type="EMBL" id="ACS85592.1"/>
    </source>
</evidence>
<dbReference type="Proteomes" id="UP000002734">
    <property type="component" value="Chromosome"/>
</dbReference>
<accession>C6C4Y2</accession>
<dbReference type="KEGG" id="dda:Dd703_1796"/>
<dbReference type="STRING" id="579405.Dd703_1796"/>
<dbReference type="Pfam" id="PF13738">
    <property type="entry name" value="Pyr_redox_3"/>
    <property type="match status" value="1"/>
</dbReference>
<dbReference type="GO" id="GO:0050660">
    <property type="term" value="F:flavin adenine dinucleotide binding"/>
    <property type="evidence" value="ECO:0007669"/>
    <property type="project" value="TreeGrafter"/>
</dbReference>
<dbReference type="PANTHER" id="PTHR43539">
    <property type="entry name" value="FLAVIN-BINDING MONOOXYGENASE-LIKE PROTEIN (AFU_ORTHOLOGUE AFUA_4G09220)"/>
    <property type="match status" value="1"/>
</dbReference>
<sequence length="485" mass="53552">MASRQGGGLLALEARLKEELQWLELPARPWVPPRQTAQGQPVLDVAILGAGMCGLAAAAALRLAGVDNVRCFDRAGAGREGPWKTYARMATLRSPKQLTGPALGLASLTFRAWYQAQFGEHAWDALDKIPRTQWMDYLVWYRRVLDLPVQNDTEITRILPGTDGLLALETRHLTRGEVRRYYARRVVVASGRDGLGGPYVPVIAETLDRRYWAHTSDAIDFDALRGKRVAVIGAGASAMDNAAEALERGAGEVHLFFRRQDIPRINKFTGIASQGVVQGFLGLSDDWKWKFLHTTLAAQTPPPRDSTLRVSRHANAFFHAGSSVEALTTTDGAVRLTTPKGDWSVDFVIFATGFQVDLPQRSELAHFIPAIKQWRDVFTPAAGLENAELAAAPYLGPAFEFQAKTPEQSPLLARIHCFNYPSTLTHGKLSGDIPAVSDGARRLTQGIIRSLFVEDREQHYADLLAFETPELLGDEWRDADEVRHG</sequence>
<dbReference type="EMBL" id="CP001654">
    <property type="protein sequence ID" value="ACS85592.1"/>
    <property type="molecule type" value="Genomic_DNA"/>
</dbReference>
<keyword evidence="1" id="KW-0560">Oxidoreductase</keyword>
<dbReference type="PRINTS" id="PR00411">
    <property type="entry name" value="PNDRDTASEI"/>
</dbReference>
<proteinExistence type="predicted"/>
<keyword evidence="3" id="KW-1185">Reference proteome</keyword>
<dbReference type="GO" id="GO:0004497">
    <property type="term" value="F:monooxygenase activity"/>
    <property type="evidence" value="ECO:0007669"/>
    <property type="project" value="TreeGrafter"/>
</dbReference>
<dbReference type="InterPro" id="IPR050982">
    <property type="entry name" value="Auxin_biosynth/cation_transpt"/>
</dbReference>
<dbReference type="HOGENOM" id="CLU_044076_0_0_6"/>
<gene>
    <name evidence="2" type="ordered locus">Dd703_1796</name>
</gene>
<dbReference type="RefSeq" id="WP_012765409.1">
    <property type="nucleotide sequence ID" value="NC_012880.1"/>
</dbReference>
<dbReference type="eggNOG" id="COG2072">
    <property type="taxonomic scope" value="Bacteria"/>
</dbReference>
<dbReference type="Gene3D" id="3.50.50.60">
    <property type="entry name" value="FAD/NAD(P)-binding domain"/>
    <property type="match status" value="1"/>
</dbReference>